<name>A0A0B6Y512_9EUPU</name>
<protein>
    <submittedName>
        <fullName evidence="2">Uncharacterized protein</fullName>
    </submittedName>
</protein>
<dbReference type="AlphaFoldDB" id="A0A0B6Y512"/>
<organism evidence="2">
    <name type="scientific">Arion vulgaris</name>
    <dbReference type="NCBI Taxonomy" id="1028688"/>
    <lineage>
        <taxon>Eukaryota</taxon>
        <taxon>Metazoa</taxon>
        <taxon>Spiralia</taxon>
        <taxon>Lophotrochozoa</taxon>
        <taxon>Mollusca</taxon>
        <taxon>Gastropoda</taxon>
        <taxon>Heterobranchia</taxon>
        <taxon>Euthyneura</taxon>
        <taxon>Panpulmonata</taxon>
        <taxon>Eupulmonata</taxon>
        <taxon>Stylommatophora</taxon>
        <taxon>Helicina</taxon>
        <taxon>Arionoidea</taxon>
        <taxon>Arionidae</taxon>
        <taxon>Arion</taxon>
    </lineage>
</organism>
<feature type="non-terminal residue" evidence="2">
    <location>
        <position position="79"/>
    </location>
</feature>
<feature type="non-terminal residue" evidence="2">
    <location>
        <position position="1"/>
    </location>
</feature>
<feature type="region of interest" description="Disordered" evidence="1">
    <location>
        <begin position="48"/>
        <end position="79"/>
    </location>
</feature>
<dbReference type="EMBL" id="HACG01003735">
    <property type="protein sequence ID" value="CEK50600.1"/>
    <property type="molecule type" value="Transcribed_RNA"/>
</dbReference>
<sequence length="79" mass="8718">TSLKGADTFVSLSKDIIELSLTTTNNNEQQDENSFISNITVDTENKEAISGVQPNSEHSIQSNKNETVNNEVEQTKYNA</sequence>
<gene>
    <name evidence="2" type="primary">ORF11213</name>
</gene>
<evidence type="ECO:0000313" key="2">
    <source>
        <dbReference type="EMBL" id="CEK50600.1"/>
    </source>
</evidence>
<proteinExistence type="predicted"/>
<reference evidence="2" key="1">
    <citation type="submission" date="2014-12" db="EMBL/GenBank/DDBJ databases">
        <title>Insight into the proteome of Arion vulgaris.</title>
        <authorList>
            <person name="Aradska J."/>
            <person name="Bulat T."/>
            <person name="Smidak R."/>
            <person name="Sarate P."/>
            <person name="Gangsoo J."/>
            <person name="Sialana F."/>
            <person name="Bilban M."/>
            <person name="Lubec G."/>
        </authorList>
    </citation>
    <scope>NUCLEOTIDE SEQUENCE</scope>
    <source>
        <tissue evidence="2">Skin</tissue>
    </source>
</reference>
<feature type="compositionally biased region" description="Polar residues" evidence="1">
    <location>
        <begin position="52"/>
        <end position="79"/>
    </location>
</feature>
<evidence type="ECO:0000256" key="1">
    <source>
        <dbReference type="SAM" id="MobiDB-lite"/>
    </source>
</evidence>
<accession>A0A0B6Y512</accession>